<keyword evidence="2" id="KW-1185">Reference proteome</keyword>
<comment type="caution">
    <text evidence="1">The sequence shown here is derived from an EMBL/GenBank/DDBJ whole genome shotgun (WGS) entry which is preliminary data.</text>
</comment>
<protein>
    <submittedName>
        <fullName evidence="1">Uncharacterized protein</fullName>
    </submittedName>
</protein>
<name>A0A9X3S5W8_9ACTN</name>
<dbReference type="EMBL" id="JAPDOD010000057">
    <property type="protein sequence ID" value="MDA0166037.1"/>
    <property type="molecule type" value="Genomic_DNA"/>
</dbReference>
<accession>A0A9X3S5W8</accession>
<evidence type="ECO:0000313" key="1">
    <source>
        <dbReference type="EMBL" id="MDA0166037.1"/>
    </source>
</evidence>
<gene>
    <name evidence="1" type="ORF">OM076_37580</name>
</gene>
<proteinExistence type="predicted"/>
<dbReference type="Proteomes" id="UP001149140">
    <property type="component" value="Unassembled WGS sequence"/>
</dbReference>
<evidence type="ECO:0000313" key="2">
    <source>
        <dbReference type="Proteomes" id="UP001149140"/>
    </source>
</evidence>
<reference evidence="1" key="1">
    <citation type="submission" date="2022-10" db="EMBL/GenBank/DDBJ databases">
        <title>The WGS of Solirubrobacter ginsenosidimutans DSM 21036.</title>
        <authorList>
            <person name="Jiang Z."/>
        </authorList>
    </citation>
    <scope>NUCLEOTIDE SEQUENCE</scope>
    <source>
        <strain evidence="1">DSM 21036</strain>
    </source>
</reference>
<dbReference type="AlphaFoldDB" id="A0A9X3S5W8"/>
<sequence>MRRAESYVVDRIVAETRANPPALLKLPPEHSAAELARALPELTGA</sequence>
<dbReference type="RefSeq" id="WP_270045297.1">
    <property type="nucleotide sequence ID" value="NZ_JAPDOD010000057.1"/>
</dbReference>
<organism evidence="1 2">
    <name type="scientific">Solirubrobacter ginsenosidimutans</name>
    <dbReference type="NCBI Taxonomy" id="490573"/>
    <lineage>
        <taxon>Bacteria</taxon>
        <taxon>Bacillati</taxon>
        <taxon>Actinomycetota</taxon>
        <taxon>Thermoleophilia</taxon>
        <taxon>Solirubrobacterales</taxon>
        <taxon>Solirubrobacteraceae</taxon>
        <taxon>Solirubrobacter</taxon>
    </lineage>
</organism>